<dbReference type="AlphaFoldDB" id="A0A8J3C2U8"/>
<gene>
    <name evidence="2" type="ORF">GCM10012284_51590</name>
</gene>
<comment type="caution">
    <text evidence="2">The sequence shown here is derived from an EMBL/GenBank/DDBJ whole genome shotgun (WGS) entry which is preliminary data.</text>
</comment>
<organism evidence="2 3">
    <name type="scientific">Mangrovihabitans endophyticus</name>
    <dbReference type="NCBI Taxonomy" id="1751298"/>
    <lineage>
        <taxon>Bacteria</taxon>
        <taxon>Bacillati</taxon>
        <taxon>Actinomycetota</taxon>
        <taxon>Actinomycetes</taxon>
        <taxon>Micromonosporales</taxon>
        <taxon>Micromonosporaceae</taxon>
        <taxon>Mangrovihabitans</taxon>
    </lineage>
</organism>
<evidence type="ECO:0000313" key="3">
    <source>
        <dbReference type="Proteomes" id="UP000656042"/>
    </source>
</evidence>
<reference evidence="2" key="1">
    <citation type="journal article" date="2014" name="Int. J. Syst. Evol. Microbiol.">
        <title>Complete genome sequence of Corynebacterium casei LMG S-19264T (=DSM 44701T), isolated from a smear-ripened cheese.</title>
        <authorList>
            <consortium name="US DOE Joint Genome Institute (JGI-PGF)"/>
            <person name="Walter F."/>
            <person name="Albersmeier A."/>
            <person name="Kalinowski J."/>
            <person name="Ruckert C."/>
        </authorList>
    </citation>
    <scope>NUCLEOTIDE SEQUENCE</scope>
    <source>
        <strain evidence="2">CGMCC 4.7299</strain>
    </source>
</reference>
<accession>A0A8J3C2U8</accession>
<feature type="chain" id="PRO_5035227617" description="Streptogrisin C" evidence="1">
    <location>
        <begin position="29"/>
        <end position="409"/>
    </location>
</feature>
<proteinExistence type="predicted"/>
<name>A0A8J3C2U8_9ACTN</name>
<evidence type="ECO:0000313" key="2">
    <source>
        <dbReference type="EMBL" id="GGL10480.1"/>
    </source>
</evidence>
<dbReference type="Proteomes" id="UP000656042">
    <property type="component" value="Unassembled WGS sequence"/>
</dbReference>
<dbReference type="InterPro" id="IPR009003">
    <property type="entry name" value="Peptidase_S1_PA"/>
</dbReference>
<feature type="signal peptide" evidence="1">
    <location>
        <begin position="1"/>
        <end position="28"/>
    </location>
</feature>
<sequence length="409" mass="41661">MRHINRLAAAACALALAAVGFGQAPAQAAPSSNVLASVPVPGGFESWSELLSTQDRMNAAGARITALGRADDRSGYAGIIADPTTGELRVYWKGRPPANLSTTARATVPVRTLSAAYSERELQAAASRLLARAGDRVTMVGPRADGAGLLVGTTGAAIPAAKYAGVPVTLETNVAPLPATRLNDAPPWSGGARWHNVNRSVRCSTGFGIRQAGANRILTAAHCGQTGDLAEDPTGQDIGRIGTDVLRNDVQVINANSQARVYNNTTNASGGVVSEFSNAVAGSQTSAVGNLVCTSGSFSGTRCSIRVGAVNLCINVQGVGQVCGQVRADKVDGTNAGGQGDSGGPVLTTVAGDTTRVIARGTLTAIDSANFRVPCTGYDTSATRLCASRIFYEDIVPGLSAVNATILAG</sequence>
<evidence type="ECO:0008006" key="4">
    <source>
        <dbReference type="Google" id="ProtNLM"/>
    </source>
</evidence>
<dbReference type="EMBL" id="BMMX01000034">
    <property type="protein sequence ID" value="GGL10480.1"/>
    <property type="molecule type" value="Genomic_DNA"/>
</dbReference>
<dbReference type="InterPro" id="IPR043504">
    <property type="entry name" value="Peptidase_S1_PA_chymotrypsin"/>
</dbReference>
<dbReference type="PROSITE" id="PS00134">
    <property type="entry name" value="TRYPSIN_HIS"/>
    <property type="match status" value="1"/>
</dbReference>
<dbReference type="PROSITE" id="PS00135">
    <property type="entry name" value="TRYPSIN_SER"/>
    <property type="match status" value="1"/>
</dbReference>
<dbReference type="Gene3D" id="2.40.10.10">
    <property type="entry name" value="Trypsin-like serine proteases"/>
    <property type="match status" value="2"/>
</dbReference>
<dbReference type="InterPro" id="IPR018114">
    <property type="entry name" value="TRYPSIN_HIS"/>
</dbReference>
<dbReference type="SUPFAM" id="SSF50494">
    <property type="entry name" value="Trypsin-like serine proteases"/>
    <property type="match status" value="1"/>
</dbReference>
<reference evidence="2" key="2">
    <citation type="submission" date="2020-09" db="EMBL/GenBank/DDBJ databases">
        <authorList>
            <person name="Sun Q."/>
            <person name="Zhou Y."/>
        </authorList>
    </citation>
    <scope>NUCLEOTIDE SEQUENCE</scope>
    <source>
        <strain evidence="2">CGMCC 4.7299</strain>
    </source>
</reference>
<dbReference type="RefSeq" id="WP_189081896.1">
    <property type="nucleotide sequence ID" value="NZ_BMMX01000034.1"/>
</dbReference>
<keyword evidence="3" id="KW-1185">Reference proteome</keyword>
<protein>
    <recommendedName>
        <fullName evidence="4">Streptogrisin C</fullName>
    </recommendedName>
</protein>
<dbReference type="GO" id="GO:0006508">
    <property type="term" value="P:proteolysis"/>
    <property type="evidence" value="ECO:0007669"/>
    <property type="project" value="InterPro"/>
</dbReference>
<evidence type="ECO:0000256" key="1">
    <source>
        <dbReference type="SAM" id="SignalP"/>
    </source>
</evidence>
<dbReference type="InterPro" id="IPR033116">
    <property type="entry name" value="TRYPSIN_SER"/>
</dbReference>
<keyword evidence="1" id="KW-0732">Signal</keyword>
<dbReference type="GO" id="GO:0004252">
    <property type="term" value="F:serine-type endopeptidase activity"/>
    <property type="evidence" value="ECO:0007669"/>
    <property type="project" value="InterPro"/>
</dbReference>